<evidence type="ECO:0000256" key="2">
    <source>
        <dbReference type="SAM" id="MobiDB-lite"/>
    </source>
</evidence>
<dbReference type="Pfam" id="PF07261">
    <property type="entry name" value="DnaB_2"/>
    <property type="match status" value="1"/>
</dbReference>
<sequence length="308" mass="34856">MNYIKEINAFYNCLERNPLSASAVTLWHALMHINNKAAWTKEFTVSGLVLRLKSGLTESSFKRARTELKKKGYINYQSRGSNQAPIYQIVKLSFDVGGGNGVSGDSCDCGASGESERPGTDGKDDLANGEVNHEVNHNMDHRKNYSMNQQANPLTKQNKTKRNEINLATSDAIVFYHENFGVIPPFVTEDLLKWVDDLGEDMVLEAMKRALERNKATWGYVKGILNAWAKKGIRTVEQVEAEERKFLRERKGGDGYGQWKKARQSDEIVPEWFLERKRKEKNTVIAMDGGEQEDVGEMLRKYKEGGAI</sequence>
<dbReference type="OrthoDB" id="1047417at2"/>
<proteinExistence type="inferred from homology"/>
<dbReference type="AlphaFoldDB" id="A0A1M5GJR0"/>
<accession>A0A1M5GJR0</accession>
<feature type="region of interest" description="Disordered" evidence="2">
    <location>
        <begin position="107"/>
        <end position="129"/>
    </location>
</feature>
<gene>
    <name evidence="4" type="ORF">SAMN05216225_101340</name>
</gene>
<dbReference type="Proteomes" id="UP000183988">
    <property type="component" value="Unassembled WGS sequence"/>
</dbReference>
<dbReference type="RefSeq" id="WP_072889641.1">
    <property type="nucleotide sequence ID" value="NZ_FQVW01000013.1"/>
</dbReference>
<reference evidence="4 5" key="1">
    <citation type="submission" date="2016-11" db="EMBL/GenBank/DDBJ databases">
        <authorList>
            <person name="Jaros S."/>
            <person name="Januszkiewicz K."/>
            <person name="Wedrychowicz H."/>
        </authorList>
    </citation>
    <scope>NUCLEOTIDE SEQUENCE [LARGE SCALE GENOMIC DNA]</scope>
    <source>
        <strain evidence="4 5">IBRC-M 10683</strain>
    </source>
</reference>
<dbReference type="PANTHER" id="PTHR37293">
    <property type="entry name" value="PHAGE REPLICATION PROTEIN-RELATED"/>
    <property type="match status" value="1"/>
</dbReference>
<name>A0A1M5GJR0_9BACI</name>
<dbReference type="InterPro" id="IPR034829">
    <property type="entry name" value="DnaD-like_sf"/>
</dbReference>
<comment type="similarity">
    <text evidence="1">Belongs to the DnaB/DnaD family.</text>
</comment>
<dbReference type="STRING" id="930117.SAMN05216225_101340"/>
<dbReference type="InterPro" id="IPR006343">
    <property type="entry name" value="DnaB/C_C"/>
</dbReference>
<protein>
    <submittedName>
        <fullName evidence="4">DnaD and phage-associated domain-containing protein</fullName>
    </submittedName>
</protein>
<dbReference type="Gene3D" id="1.10.10.630">
    <property type="entry name" value="DnaD domain-like"/>
    <property type="match status" value="1"/>
</dbReference>
<evidence type="ECO:0000259" key="3">
    <source>
        <dbReference type="Pfam" id="PF07261"/>
    </source>
</evidence>
<evidence type="ECO:0000256" key="1">
    <source>
        <dbReference type="ARBA" id="ARBA00093462"/>
    </source>
</evidence>
<dbReference type="NCBIfam" id="TIGR01446">
    <property type="entry name" value="DnaD_dom"/>
    <property type="match status" value="1"/>
</dbReference>
<dbReference type="SUPFAM" id="SSF158499">
    <property type="entry name" value="DnaD domain-like"/>
    <property type="match status" value="1"/>
</dbReference>
<dbReference type="EMBL" id="FQVW01000013">
    <property type="protein sequence ID" value="SHG03933.1"/>
    <property type="molecule type" value="Genomic_DNA"/>
</dbReference>
<feature type="domain" description="DnaB/C C-terminal" evidence="3">
    <location>
        <begin position="175"/>
        <end position="242"/>
    </location>
</feature>
<evidence type="ECO:0000313" key="5">
    <source>
        <dbReference type="Proteomes" id="UP000183988"/>
    </source>
</evidence>
<evidence type="ECO:0000313" key="4">
    <source>
        <dbReference type="EMBL" id="SHG03933.1"/>
    </source>
</evidence>
<dbReference type="InterPro" id="IPR053162">
    <property type="entry name" value="DnaD"/>
</dbReference>
<feature type="compositionally biased region" description="Basic and acidic residues" evidence="2">
    <location>
        <begin position="114"/>
        <end position="129"/>
    </location>
</feature>
<organism evidence="4 5">
    <name type="scientific">Ornithinibacillus halophilus</name>
    <dbReference type="NCBI Taxonomy" id="930117"/>
    <lineage>
        <taxon>Bacteria</taxon>
        <taxon>Bacillati</taxon>
        <taxon>Bacillota</taxon>
        <taxon>Bacilli</taxon>
        <taxon>Bacillales</taxon>
        <taxon>Bacillaceae</taxon>
        <taxon>Ornithinibacillus</taxon>
    </lineage>
</organism>
<dbReference type="PANTHER" id="PTHR37293:SF6">
    <property type="entry name" value="DNA REPLICATION PROTEIN DNAD"/>
    <property type="match status" value="1"/>
</dbReference>
<keyword evidence="5" id="KW-1185">Reference proteome</keyword>